<dbReference type="SUPFAM" id="SSF102114">
    <property type="entry name" value="Radical SAM enzymes"/>
    <property type="match status" value="1"/>
</dbReference>
<accession>Q0EY39</accession>
<dbReference type="GO" id="GO:0046872">
    <property type="term" value="F:metal ion binding"/>
    <property type="evidence" value="ECO:0007669"/>
    <property type="project" value="UniProtKB-KW"/>
</dbReference>
<evidence type="ECO:0000256" key="3">
    <source>
        <dbReference type="ARBA" id="ARBA00023014"/>
    </source>
</evidence>
<keyword evidence="6" id="KW-1185">Reference proteome</keyword>
<sequence>MKKPAMRGRGATVNPAGRFALQQSEEFDDGWWQDDEPSPQTRLLTDSARTIINYNNSPDVPFDRSINPYRGCEHGCPYCFARPAHSFLDLSPGLDFETMIFHKPEAPELLRCELSKPGYRAAPVALGINTDGWQPLEKRLKLTRRILAVLAEFNHPVSIVTKSALIVRDLDLLAPMAEKGLVSVAISLPTIDPELARRMEPRAATPARRLQTMRSLADAGVPVGVLVAPVIPHLNDHELEGALQTARDHGARWGAHVLLRLPHELKEIFPAWLTENYPDRAAGVLRQLREMRGGELYDAGFGTRMSGQGIMARLLIDRARKTCARLGLNSEEWQLRSDLFRVPGRAVQQQLF</sequence>
<dbReference type="eggNOG" id="COG1533">
    <property type="taxonomic scope" value="Bacteria"/>
</dbReference>
<dbReference type="GO" id="GO:0051536">
    <property type="term" value="F:iron-sulfur cluster binding"/>
    <property type="evidence" value="ECO:0007669"/>
    <property type="project" value="UniProtKB-KW"/>
</dbReference>
<keyword evidence="3" id="KW-0411">Iron-sulfur</keyword>
<reference evidence="5 6" key="1">
    <citation type="submission" date="2006-09" db="EMBL/GenBank/DDBJ databases">
        <authorList>
            <person name="Emerson D."/>
            <person name="Ferriera S."/>
            <person name="Johnson J."/>
            <person name="Kravitz S."/>
            <person name="Halpern A."/>
            <person name="Remington K."/>
            <person name="Beeson K."/>
            <person name="Tran B."/>
            <person name="Rogers Y.-H."/>
            <person name="Friedman R."/>
            <person name="Venter J.C."/>
        </authorList>
    </citation>
    <scope>NUCLEOTIDE SEQUENCE [LARGE SCALE GENOMIC DNA]</scope>
    <source>
        <strain evidence="5 6">PV-1</strain>
    </source>
</reference>
<dbReference type="SFLD" id="SFLDS00029">
    <property type="entry name" value="Radical_SAM"/>
    <property type="match status" value="1"/>
</dbReference>
<evidence type="ECO:0000256" key="1">
    <source>
        <dbReference type="ARBA" id="ARBA00022723"/>
    </source>
</evidence>
<dbReference type="STRING" id="314344.AL013_05850"/>
<dbReference type="NCBIfam" id="NF033668">
    <property type="entry name" value="rSAM_PA0069"/>
    <property type="match status" value="1"/>
</dbReference>
<dbReference type="Proteomes" id="UP000005297">
    <property type="component" value="Unassembled WGS sequence"/>
</dbReference>
<keyword evidence="1" id="KW-0479">Metal-binding</keyword>
<proteinExistence type="predicted"/>
<comment type="caution">
    <text evidence="5">The sequence shown here is derived from an EMBL/GenBank/DDBJ whole genome shotgun (WGS) entry which is preliminary data.</text>
</comment>
<dbReference type="SFLD" id="SFLDG01084">
    <property type="entry name" value="Uncharacterised_Radical_SAM_Su"/>
    <property type="match status" value="1"/>
</dbReference>
<dbReference type="InterPro" id="IPR058240">
    <property type="entry name" value="rSAM_sf"/>
</dbReference>
<dbReference type="Pfam" id="PF04055">
    <property type="entry name" value="Radical_SAM"/>
    <property type="match status" value="1"/>
</dbReference>
<dbReference type="GO" id="GO:0003824">
    <property type="term" value="F:catalytic activity"/>
    <property type="evidence" value="ECO:0007669"/>
    <property type="project" value="InterPro"/>
</dbReference>
<keyword evidence="2" id="KW-0408">Iron</keyword>
<evidence type="ECO:0000256" key="2">
    <source>
        <dbReference type="ARBA" id="ARBA00023004"/>
    </source>
</evidence>
<dbReference type="InParanoid" id="Q0EY39"/>
<gene>
    <name evidence="5" type="ORF">SPV1_05482</name>
</gene>
<dbReference type="InterPro" id="IPR006638">
    <property type="entry name" value="Elp3/MiaA/NifB-like_rSAM"/>
</dbReference>
<dbReference type="HOGENOM" id="CLU_015525_0_0_0"/>
<dbReference type="EMBL" id="AATS01000011">
    <property type="protein sequence ID" value="EAU54187.1"/>
    <property type="molecule type" value="Genomic_DNA"/>
</dbReference>
<evidence type="ECO:0000259" key="4">
    <source>
        <dbReference type="PROSITE" id="PS51918"/>
    </source>
</evidence>
<dbReference type="PANTHER" id="PTHR43432:SF3">
    <property type="entry name" value="SLR0285 PROTEIN"/>
    <property type="match status" value="1"/>
</dbReference>
<name>Q0EY39_9PROT</name>
<dbReference type="AlphaFoldDB" id="Q0EY39"/>
<evidence type="ECO:0000313" key="5">
    <source>
        <dbReference type="EMBL" id="EAU54187.1"/>
    </source>
</evidence>
<dbReference type="InterPro" id="IPR040086">
    <property type="entry name" value="MJ0683-like"/>
</dbReference>
<dbReference type="PROSITE" id="PS51918">
    <property type="entry name" value="RADICAL_SAM"/>
    <property type="match status" value="1"/>
</dbReference>
<organism evidence="5 6">
    <name type="scientific">Mariprofundus ferrooxydans PV-1</name>
    <dbReference type="NCBI Taxonomy" id="314345"/>
    <lineage>
        <taxon>Bacteria</taxon>
        <taxon>Pseudomonadati</taxon>
        <taxon>Pseudomonadota</taxon>
        <taxon>Candidatius Mariprofundia</taxon>
        <taxon>Mariprofundales</taxon>
        <taxon>Mariprofundaceae</taxon>
        <taxon>Mariprofundus</taxon>
    </lineage>
</organism>
<feature type="domain" description="Radical SAM core" evidence="4">
    <location>
        <begin position="58"/>
        <end position="295"/>
    </location>
</feature>
<dbReference type="PANTHER" id="PTHR43432">
    <property type="entry name" value="SLR0285 PROTEIN"/>
    <property type="match status" value="1"/>
</dbReference>
<dbReference type="Gene3D" id="3.80.30.30">
    <property type="match status" value="1"/>
</dbReference>
<dbReference type="RefSeq" id="WP_009851390.1">
    <property type="nucleotide sequence ID" value="NZ_DS022295.1"/>
</dbReference>
<dbReference type="InterPro" id="IPR007197">
    <property type="entry name" value="rSAM"/>
</dbReference>
<evidence type="ECO:0000313" key="6">
    <source>
        <dbReference type="Proteomes" id="UP000005297"/>
    </source>
</evidence>
<dbReference type="OrthoDB" id="5288665at2"/>
<dbReference type="CDD" id="cd01335">
    <property type="entry name" value="Radical_SAM"/>
    <property type="match status" value="1"/>
</dbReference>
<dbReference type="SMART" id="SM00729">
    <property type="entry name" value="Elp3"/>
    <property type="match status" value="1"/>
</dbReference>
<protein>
    <submittedName>
        <fullName evidence="5">Radical SAM domain protein</fullName>
    </submittedName>
</protein>